<keyword evidence="3" id="KW-1185">Reference proteome</keyword>
<evidence type="ECO:0000313" key="3">
    <source>
        <dbReference type="Proteomes" id="UP001497623"/>
    </source>
</evidence>
<sequence>SIFFICSFKVSIFASTSEPFTLLIFPSFSVFIFSIYALISSDIILFSVISFRASSLVLVSSSMSFCKICTCSSFLVMISVLLETYLFRVYVLGSRRPIYFFKISTLSFDAHKIRFSTAVFTGMSSAEVASNALLHTIHSFILLSI</sequence>
<dbReference type="Proteomes" id="UP001497623">
    <property type="component" value="Unassembled WGS sequence"/>
</dbReference>
<dbReference type="AlphaFoldDB" id="A0AAV2QH22"/>
<feature type="non-terminal residue" evidence="2">
    <location>
        <position position="1"/>
    </location>
</feature>
<evidence type="ECO:0000313" key="2">
    <source>
        <dbReference type="EMBL" id="CAL4080337.1"/>
    </source>
</evidence>
<keyword evidence="1" id="KW-1133">Transmembrane helix</keyword>
<organism evidence="2 3">
    <name type="scientific">Meganyctiphanes norvegica</name>
    <name type="common">Northern krill</name>
    <name type="synonym">Thysanopoda norvegica</name>
    <dbReference type="NCBI Taxonomy" id="48144"/>
    <lineage>
        <taxon>Eukaryota</taxon>
        <taxon>Metazoa</taxon>
        <taxon>Ecdysozoa</taxon>
        <taxon>Arthropoda</taxon>
        <taxon>Crustacea</taxon>
        <taxon>Multicrustacea</taxon>
        <taxon>Malacostraca</taxon>
        <taxon>Eumalacostraca</taxon>
        <taxon>Eucarida</taxon>
        <taxon>Euphausiacea</taxon>
        <taxon>Euphausiidae</taxon>
        <taxon>Meganyctiphanes</taxon>
    </lineage>
</organism>
<keyword evidence="1" id="KW-0812">Transmembrane</keyword>
<proteinExistence type="predicted"/>
<reference evidence="2 3" key="1">
    <citation type="submission" date="2024-05" db="EMBL/GenBank/DDBJ databases">
        <authorList>
            <person name="Wallberg A."/>
        </authorList>
    </citation>
    <scope>NUCLEOTIDE SEQUENCE [LARGE SCALE GENOMIC DNA]</scope>
</reference>
<evidence type="ECO:0000256" key="1">
    <source>
        <dbReference type="SAM" id="Phobius"/>
    </source>
</evidence>
<accession>A0AAV2QH22</accession>
<comment type="caution">
    <text evidence="2">The sequence shown here is derived from an EMBL/GenBank/DDBJ whole genome shotgun (WGS) entry which is preliminary data.</text>
</comment>
<feature type="transmembrane region" description="Helical" evidence="1">
    <location>
        <begin position="20"/>
        <end position="39"/>
    </location>
</feature>
<keyword evidence="1" id="KW-0472">Membrane</keyword>
<protein>
    <submittedName>
        <fullName evidence="2">Uncharacterized protein</fullName>
    </submittedName>
</protein>
<dbReference type="EMBL" id="CAXKWB010005883">
    <property type="protein sequence ID" value="CAL4080337.1"/>
    <property type="molecule type" value="Genomic_DNA"/>
</dbReference>
<gene>
    <name evidence="2" type="ORF">MNOR_LOCUS11248</name>
</gene>
<feature type="transmembrane region" description="Helical" evidence="1">
    <location>
        <begin position="74"/>
        <end position="93"/>
    </location>
</feature>
<feature type="transmembrane region" description="Helical" evidence="1">
    <location>
        <begin position="44"/>
        <end position="62"/>
    </location>
</feature>
<name>A0AAV2QH22_MEGNR</name>